<evidence type="ECO:0008006" key="3">
    <source>
        <dbReference type="Google" id="ProtNLM"/>
    </source>
</evidence>
<dbReference type="OrthoDB" id="2194777at2"/>
<sequence length="134" mass="15511">MSPKVVISGSMDFQKEYKELVQSFESKGCVVIDYPKLSNNLAEEYPIILSNYFRNIEAADIFYLFNKEKNEMPGYIGAASFSELAYAVSQNLIHDKQIEIILAERPAENVPCSPEVKLWLQYEWLKIDNETDRF</sequence>
<dbReference type="PATRIC" id="fig|1158607.3.peg.3945"/>
<dbReference type="HOGENOM" id="CLU_1892980_0_0_9"/>
<reference evidence="1 2" key="1">
    <citation type="submission" date="2013-02" db="EMBL/GenBank/DDBJ databases">
        <title>The Genome Sequence of Enterococcus pallens BAA-351.</title>
        <authorList>
            <consortium name="The Broad Institute Genome Sequencing Platform"/>
            <consortium name="The Broad Institute Genome Sequencing Center for Infectious Disease"/>
            <person name="Earl A.M."/>
            <person name="Gilmore M.S."/>
            <person name="Lebreton F."/>
            <person name="Walker B."/>
            <person name="Young S.K."/>
            <person name="Zeng Q."/>
            <person name="Gargeya S."/>
            <person name="Fitzgerald M."/>
            <person name="Haas B."/>
            <person name="Abouelleil A."/>
            <person name="Alvarado L."/>
            <person name="Arachchi H.M."/>
            <person name="Berlin A.M."/>
            <person name="Chapman S.B."/>
            <person name="Dewar J."/>
            <person name="Goldberg J."/>
            <person name="Griggs A."/>
            <person name="Gujja S."/>
            <person name="Hansen M."/>
            <person name="Howarth C."/>
            <person name="Imamovic A."/>
            <person name="Larimer J."/>
            <person name="McCowan C."/>
            <person name="Murphy C."/>
            <person name="Neiman D."/>
            <person name="Pearson M."/>
            <person name="Priest M."/>
            <person name="Roberts A."/>
            <person name="Saif S."/>
            <person name="Shea T."/>
            <person name="Sisk P."/>
            <person name="Sykes S."/>
            <person name="Wortman J."/>
            <person name="Nusbaum C."/>
            <person name="Birren B."/>
        </authorList>
    </citation>
    <scope>NUCLEOTIDE SEQUENCE [LARGE SCALE GENOMIC DNA]</scope>
    <source>
        <strain evidence="1 2">ATCC BAA-351</strain>
    </source>
</reference>
<proteinExistence type="predicted"/>
<gene>
    <name evidence="1" type="ORF">UAU_03962</name>
</gene>
<evidence type="ECO:0000313" key="1">
    <source>
        <dbReference type="EMBL" id="EOH90133.1"/>
    </source>
</evidence>
<keyword evidence="2" id="KW-1185">Reference proteome</keyword>
<comment type="caution">
    <text evidence="1">The sequence shown here is derived from an EMBL/GenBank/DDBJ whole genome shotgun (WGS) entry which is preliminary data.</text>
</comment>
<name>R2Q476_9ENTE</name>
<dbReference type="eggNOG" id="ENOG5032GHN">
    <property type="taxonomic scope" value="Bacteria"/>
</dbReference>
<dbReference type="AlphaFoldDB" id="R2Q476"/>
<evidence type="ECO:0000313" key="2">
    <source>
        <dbReference type="Proteomes" id="UP000013782"/>
    </source>
</evidence>
<organism evidence="1 2">
    <name type="scientific">Enterococcus pallens ATCC BAA-351</name>
    <dbReference type="NCBI Taxonomy" id="1158607"/>
    <lineage>
        <taxon>Bacteria</taxon>
        <taxon>Bacillati</taxon>
        <taxon>Bacillota</taxon>
        <taxon>Bacilli</taxon>
        <taxon>Lactobacillales</taxon>
        <taxon>Enterococcaceae</taxon>
        <taxon>Enterococcus</taxon>
    </lineage>
</organism>
<dbReference type="Proteomes" id="UP000013782">
    <property type="component" value="Unassembled WGS sequence"/>
</dbReference>
<dbReference type="EMBL" id="AJAQ01000036">
    <property type="protein sequence ID" value="EOH90133.1"/>
    <property type="molecule type" value="Genomic_DNA"/>
</dbReference>
<dbReference type="RefSeq" id="WP_010758907.1">
    <property type="nucleotide sequence ID" value="NZ_ASWD01000005.1"/>
</dbReference>
<accession>R2Q476</accession>
<protein>
    <recommendedName>
        <fullName evidence="3">DUF4406 domain-containing protein</fullName>
    </recommendedName>
</protein>